<feature type="region of interest" description="Disordered" evidence="1">
    <location>
        <begin position="40"/>
        <end position="106"/>
    </location>
</feature>
<feature type="region of interest" description="Disordered" evidence="1">
    <location>
        <begin position="493"/>
        <end position="517"/>
    </location>
</feature>
<dbReference type="KEGG" id="sapo:SAPIO_CDS2849"/>
<feature type="compositionally biased region" description="Polar residues" evidence="1">
    <location>
        <begin position="735"/>
        <end position="750"/>
    </location>
</feature>
<feature type="compositionally biased region" description="Polar residues" evidence="1">
    <location>
        <begin position="433"/>
        <end position="450"/>
    </location>
</feature>
<evidence type="ECO:0000256" key="1">
    <source>
        <dbReference type="SAM" id="MobiDB-lite"/>
    </source>
</evidence>
<feature type="region of interest" description="Disordered" evidence="1">
    <location>
        <begin position="312"/>
        <end position="345"/>
    </location>
</feature>
<feature type="region of interest" description="Disordered" evidence="1">
    <location>
        <begin position="654"/>
        <end position="819"/>
    </location>
</feature>
<dbReference type="OMA" id="QKDEGFQ"/>
<dbReference type="HOGENOM" id="CLU_010344_1_0_1"/>
<evidence type="ECO:0000313" key="3">
    <source>
        <dbReference type="Proteomes" id="UP000028545"/>
    </source>
</evidence>
<feature type="region of interest" description="Disordered" evidence="1">
    <location>
        <begin position="433"/>
        <end position="481"/>
    </location>
</feature>
<comment type="caution">
    <text evidence="2">The sequence shown here is derived from an EMBL/GenBank/DDBJ whole genome shotgun (WGS) entry which is preliminary data.</text>
</comment>
<proteinExistence type="predicted"/>
<evidence type="ECO:0000313" key="2">
    <source>
        <dbReference type="EMBL" id="KEZ44752.1"/>
    </source>
</evidence>
<dbReference type="RefSeq" id="XP_016644551.1">
    <property type="nucleotide sequence ID" value="XM_016785769.1"/>
</dbReference>
<dbReference type="GeneID" id="27721921"/>
<feature type="compositionally biased region" description="Polar residues" evidence="1">
    <location>
        <begin position="138"/>
        <end position="165"/>
    </location>
</feature>
<feature type="compositionally biased region" description="Polar residues" evidence="1">
    <location>
        <begin position="494"/>
        <end position="510"/>
    </location>
</feature>
<organism evidence="2 3">
    <name type="scientific">Pseudallescheria apiosperma</name>
    <name type="common">Scedosporium apiospermum</name>
    <dbReference type="NCBI Taxonomy" id="563466"/>
    <lineage>
        <taxon>Eukaryota</taxon>
        <taxon>Fungi</taxon>
        <taxon>Dikarya</taxon>
        <taxon>Ascomycota</taxon>
        <taxon>Pezizomycotina</taxon>
        <taxon>Sordariomycetes</taxon>
        <taxon>Hypocreomycetidae</taxon>
        <taxon>Microascales</taxon>
        <taxon>Microascaceae</taxon>
        <taxon>Scedosporium</taxon>
    </lineage>
</organism>
<feature type="compositionally biased region" description="Basic and acidic residues" evidence="1">
    <location>
        <begin position="712"/>
        <end position="724"/>
    </location>
</feature>
<feature type="compositionally biased region" description="Basic and acidic residues" evidence="1">
    <location>
        <begin position="796"/>
        <end position="806"/>
    </location>
</feature>
<dbReference type="EMBL" id="JOWA01000087">
    <property type="protein sequence ID" value="KEZ44752.1"/>
    <property type="molecule type" value="Genomic_DNA"/>
</dbReference>
<name>A0A084GBP0_PSEDA</name>
<dbReference type="VEuPathDB" id="FungiDB:SAPIO_CDS2849"/>
<dbReference type="OrthoDB" id="5401902at2759"/>
<protein>
    <submittedName>
        <fullName evidence="2">Uncharacterized protein</fullName>
    </submittedName>
</protein>
<sequence length="819" mass="87629">MPKSYTIKDLLRLRTDGVVTVTPAEMKRICDKAGAGEISVSNANKKSGHGERGRERRRTLTQKTSSSDSRDVVVTLPEASEWHYRGRTGPEAAATQPIPAPTGLGAQKDEGFQRFYKAVVSPTHVRVTAGGRIVPNTRGAQSPNQKNESPAEQQPNNHVETQPAQEQAPAGASVPLPIGYPAPWPGYPAGLFGPQQFPFPHIPMGFNFASGLAIPQAVGRNGYGQVDPVTPQVASHGQGLDGAGGVRMPPTGQFDASRPCFLNGQWMLPLGTSPYPYALHPLMASPGYMGGQYAGSILGQAQIHAQMPAGSAPYPNFDAQGTQNAGIHRPTPLGAPTTPPISSIRPSQITRSHIESLKQNLKRVEDQLQYNVHQIDVKHMEGLAREIRHSIKALEDALPRQLEFEELHYPKLEKQEPRLNGIPFGSVGLQATTGGSSTIKENGVPSQVTGKPSKAVRGIFSGDNNTFQRSVSSDSDQSRQFSGLPMTAAAATPFQPSVQPSNHGLGSSSEDGYKESREAARKRLMSLGGNSFREMAINLTTKEHGTPVRGKANAHQNGFVGATNNPKLSIQQSSQQRPYLVGSLPPGSNSKDAAHGNFIYPRELTAEEIRARHLYWGQAPRSAMKGLPKFDGKDFYPPSPSKVREDVVLGALGTIDSSQTATDPFSSTDSRKTEGPTIATSCSESEDLVNGHSKKKKDGSNGFEQPKIVRVRRQEEPSSGRKGNDLLQSMLKKGSPSSNALPGEITSTTAHGLLPQYGGHAAASLTPTIANTASSRGSTSKGSEHEDKTGATGSLADKRGENRPPVDDTLGEPVRHLRI</sequence>
<feature type="region of interest" description="Disordered" evidence="1">
    <location>
        <begin position="129"/>
        <end position="174"/>
    </location>
</feature>
<feature type="compositionally biased region" description="Low complexity" evidence="1">
    <location>
        <begin position="467"/>
        <end position="481"/>
    </location>
</feature>
<dbReference type="AlphaFoldDB" id="A0A084GBP0"/>
<feature type="compositionally biased region" description="Polar residues" evidence="1">
    <location>
        <begin position="765"/>
        <end position="781"/>
    </location>
</feature>
<keyword evidence="3" id="KW-1185">Reference proteome</keyword>
<dbReference type="Proteomes" id="UP000028545">
    <property type="component" value="Unassembled WGS sequence"/>
</dbReference>
<accession>A0A084GBP0</accession>
<gene>
    <name evidence="2" type="ORF">SAPIO_CDS2849</name>
</gene>
<feature type="compositionally biased region" description="Polar residues" evidence="1">
    <location>
        <begin position="655"/>
        <end position="668"/>
    </location>
</feature>
<reference evidence="2 3" key="1">
    <citation type="journal article" date="2014" name="Genome Announc.">
        <title>Draft genome sequence of the pathogenic fungus Scedosporium apiospermum.</title>
        <authorList>
            <person name="Vandeputte P."/>
            <person name="Ghamrawi S."/>
            <person name="Rechenmann M."/>
            <person name="Iltis A."/>
            <person name="Giraud S."/>
            <person name="Fleury M."/>
            <person name="Thornton C."/>
            <person name="Delhaes L."/>
            <person name="Meyer W."/>
            <person name="Papon N."/>
            <person name="Bouchara J.P."/>
        </authorList>
    </citation>
    <scope>NUCLEOTIDE SEQUENCE [LARGE SCALE GENOMIC DNA]</scope>
    <source>
        <strain evidence="2 3">IHEM 14462</strain>
    </source>
</reference>